<reference evidence="2 3" key="1">
    <citation type="submission" date="2021-03" db="EMBL/GenBank/DDBJ databases">
        <title>Aliifodinibius sp. nov., a new bacterium isolated from saline soil.</title>
        <authorList>
            <person name="Galisteo C."/>
            <person name="De La Haba R."/>
            <person name="Sanchez-Porro C."/>
            <person name="Ventosa A."/>
        </authorList>
    </citation>
    <scope>NUCLEOTIDE SEQUENCE [LARGE SCALE GENOMIC DNA]</scope>
    <source>
        <strain evidence="2 3">1BSP15-2V2</strain>
    </source>
</reference>
<proteinExistence type="predicted"/>
<name>A0ABT3PQC9_9BACT</name>
<keyword evidence="3" id="KW-1185">Reference proteome</keyword>
<dbReference type="RefSeq" id="WP_265766858.1">
    <property type="nucleotide sequence ID" value="NZ_JAGGJA010000010.1"/>
</dbReference>
<organism evidence="2 3">
    <name type="scientific">Fodinibius salsisoli</name>
    <dbReference type="NCBI Taxonomy" id="2820877"/>
    <lineage>
        <taxon>Bacteria</taxon>
        <taxon>Pseudomonadati</taxon>
        <taxon>Balneolota</taxon>
        <taxon>Balneolia</taxon>
        <taxon>Balneolales</taxon>
        <taxon>Balneolaceae</taxon>
        <taxon>Fodinibius</taxon>
    </lineage>
</organism>
<evidence type="ECO:0000256" key="1">
    <source>
        <dbReference type="SAM" id="SignalP"/>
    </source>
</evidence>
<feature type="chain" id="PRO_5046785412" description="DUF3224 domain-containing protein" evidence="1">
    <location>
        <begin position="26"/>
        <end position="168"/>
    </location>
</feature>
<sequence>MNKVISYLLAVVFILLITSPSQTHAQTLKGRAVIHIVSGNTRMVKVPGVSGQNLILAHFKGLVFLDNGEIAEVMGAETIHRPKGSGRYLGYEVLTFSDGSTIMSHMEGSNKPSKDGTYVQFEGTFTYIQGTGRFEGIEGSGELEGRSYIATGSGGYYDFEGTYSVPSD</sequence>
<protein>
    <recommendedName>
        <fullName evidence="4">DUF3224 domain-containing protein</fullName>
    </recommendedName>
</protein>
<evidence type="ECO:0000313" key="2">
    <source>
        <dbReference type="EMBL" id="MCW9708072.1"/>
    </source>
</evidence>
<evidence type="ECO:0000313" key="3">
    <source>
        <dbReference type="Proteomes" id="UP001207918"/>
    </source>
</evidence>
<feature type="signal peptide" evidence="1">
    <location>
        <begin position="1"/>
        <end position="25"/>
    </location>
</feature>
<gene>
    <name evidence="2" type="ORF">J6I44_14495</name>
</gene>
<dbReference type="Proteomes" id="UP001207918">
    <property type="component" value="Unassembled WGS sequence"/>
</dbReference>
<keyword evidence="1" id="KW-0732">Signal</keyword>
<accession>A0ABT3PQC9</accession>
<dbReference type="EMBL" id="JAGGJA010000010">
    <property type="protein sequence ID" value="MCW9708072.1"/>
    <property type="molecule type" value="Genomic_DNA"/>
</dbReference>
<evidence type="ECO:0008006" key="4">
    <source>
        <dbReference type="Google" id="ProtNLM"/>
    </source>
</evidence>
<comment type="caution">
    <text evidence="2">The sequence shown here is derived from an EMBL/GenBank/DDBJ whole genome shotgun (WGS) entry which is preliminary data.</text>
</comment>